<dbReference type="InterPro" id="IPR000184">
    <property type="entry name" value="Bac_surfAg_D15"/>
</dbReference>
<name>G3B6T6_CANTC</name>
<dbReference type="KEGG" id="cten:18245893"/>
<keyword evidence="9" id="KW-1185">Reference proteome</keyword>
<evidence type="ECO:0000256" key="4">
    <source>
        <dbReference type="ARBA" id="ARBA00022692"/>
    </source>
</evidence>
<dbReference type="EMBL" id="GL996524">
    <property type="protein sequence ID" value="EGV63016.1"/>
    <property type="molecule type" value="Genomic_DNA"/>
</dbReference>
<protein>
    <recommendedName>
        <fullName evidence="7">Bacterial surface antigen (D15) domain-containing protein</fullName>
    </recommendedName>
</protein>
<dbReference type="PANTHER" id="PTHR12815:SF18">
    <property type="entry name" value="SORTING AND ASSEMBLY MACHINERY COMPONENT 50 HOMOLOG"/>
    <property type="match status" value="1"/>
</dbReference>
<keyword evidence="6" id="KW-0175">Coiled coil</keyword>
<evidence type="ECO:0000313" key="9">
    <source>
        <dbReference type="Proteomes" id="UP000000707"/>
    </source>
</evidence>
<evidence type="ECO:0000256" key="3">
    <source>
        <dbReference type="ARBA" id="ARBA00022452"/>
    </source>
</evidence>
<dbReference type="AlphaFoldDB" id="G3B6T6"/>
<dbReference type="Gene3D" id="2.40.160.50">
    <property type="entry name" value="membrane protein fhac: a member of the omp85/tpsb transporter family"/>
    <property type="match status" value="1"/>
</dbReference>
<evidence type="ECO:0000256" key="1">
    <source>
        <dbReference type="ARBA" id="ARBA00004374"/>
    </source>
</evidence>
<keyword evidence="4" id="KW-0812">Transmembrane</keyword>
<proteinExistence type="inferred from homology"/>
<evidence type="ECO:0000313" key="8">
    <source>
        <dbReference type="EMBL" id="EGV63016.1"/>
    </source>
</evidence>
<dbReference type="GO" id="GO:0045040">
    <property type="term" value="P:protein insertion into mitochondrial outer membrane"/>
    <property type="evidence" value="ECO:0007669"/>
    <property type="project" value="TreeGrafter"/>
</dbReference>
<accession>G3B6T6</accession>
<evidence type="ECO:0000256" key="6">
    <source>
        <dbReference type="SAM" id="Coils"/>
    </source>
</evidence>
<dbReference type="InterPro" id="IPR039910">
    <property type="entry name" value="D15-like"/>
</dbReference>
<dbReference type="HOGENOM" id="CLU_014798_3_1_1"/>
<dbReference type="Pfam" id="PF01103">
    <property type="entry name" value="Omp85"/>
    <property type="match status" value="1"/>
</dbReference>
<organism evidence="9">
    <name type="scientific">Candida tenuis (strain ATCC 10573 / BCRC 21748 / CBS 615 / JCM 9827 / NBRC 10315 / NRRL Y-1498 / VKM Y-70)</name>
    <name type="common">Yeast</name>
    <name type="synonym">Yamadazyma tenuis</name>
    <dbReference type="NCBI Taxonomy" id="590646"/>
    <lineage>
        <taxon>Eukaryota</taxon>
        <taxon>Fungi</taxon>
        <taxon>Dikarya</taxon>
        <taxon>Ascomycota</taxon>
        <taxon>Saccharomycotina</taxon>
        <taxon>Pichiomycetes</taxon>
        <taxon>Debaryomycetaceae</taxon>
        <taxon>Yamadazyma</taxon>
    </lineage>
</organism>
<reference evidence="8 9" key="1">
    <citation type="journal article" date="2011" name="Proc. Natl. Acad. Sci. U.S.A.">
        <title>Comparative genomics of xylose-fermenting fungi for enhanced biofuel production.</title>
        <authorList>
            <person name="Wohlbach D.J."/>
            <person name="Kuo A."/>
            <person name="Sato T.K."/>
            <person name="Potts K.M."/>
            <person name="Salamov A.A."/>
            <person name="LaButti K.M."/>
            <person name="Sun H."/>
            <person name="Clum A."/>
            <person name="Pangilinan J.L."/>
            <person name="Lindquist E.A."/>
            <person name="Lucas S."/>
            <person name="Lapidus A."/>
            <person name="Jin M."/>
            <person name="Gunawan C."/>
            <person name="Balan V."/>
            <person name="Dale B.E."/>
            <person name="Jeffries T.W."/>
            <person name="Zinkel R."/>
            <person name="Barry K.W."/>
            <person name="Grigoriev I.V."/>
            <person name="Gasch A.P."/>
        </authorList>
    </citation>
    <scope>NUCLEOTIDE SEQUENCE [LARGE SCALE GENOMIC DNA]</scope>
    <source>
        <strain evidence="9">ATCC 10573 / BCRC 21748 / CBS 615 / JCM 9827 / NBRC 10315 / NRRL Y-1498 / VKM Y-70</strain>
    </source>
</reference>
<dbReference type="STRING" id="590646.G3B6T6"/>
<comment type="similarity">
    <text evidence="2">Belongs to the SAM50/omp85 family.</text>
</comment>
<keyword evidence="3" id="KW-1134">Transmembrane beta strand</keyword>
<dbReference type="OrthoDB" id="1724197at2759"/>
<feature type="domain" description="Bacterial surface antigen (D15)" evidence="7">
    <location>
        <begin position="159"/>
        <end position="471"/>
    </location>
</feature>
<gene>
    <name evidence="8" type="ORF">CANTEDRAFT_106508</name>
</gene>
<dbReference type="GeneID" id="18245893"/>
<dbReference type="GO" id="GO:0005741">
    <property type="term" value="C:mitochondrial outer membrane"/>
    <property type="evidence" value="ECO:0007669"/>
    <property type="project" value="UniProtKB-SubCell"/>
</dbReference>
<dbReference type="eggNOG" id="KOG2602">
    <property type="taxonomic scope" value="Eukaryota"/>
</dbReference>
<evidence type="ECO:0000256" key="2">
    <source>
        <dbReference type="ARBA" id="ARBA00010913"/>
    </source>
</evidence>
<sequence length="472" mass="53257">MNTADSKSKEQKELEKLLQQKQQLLQRQNSEYLNDLFSMNTTKPVKVGSIQVNNSDNFRVGFLNAQFSPLDKQQFTLRSFVESLDQVTRNFTKVNVLENLVIQLNSAQPQQKLYIPTNPDSMTLIPTFNLFPVKRFYAKTGSNIGNGEGDGYIQFQFKNLFGGAENVSFDATTGTRTSSSYLLNYNMPINNNTSYVWENLFYVNSRSLEWIGCETKNTGINTKISTRYDGPINHEIGLSSIWRILDNKSAKSLSILNQCGHNFKSALSYNFIYDTRNNKHLPNTGKLFRAGVELGGLTKLSSHEFIKTICETQFTSKLGVSSHLIFTNKFGFLHSAKESFILDRFFMGGPNDVRSFSLNGLGPKSYGKSLGGDAFLNGGVSLISRLPYTSHDSNFKLHNFFNYGALQLYNHTQSPQQNLRNLFGSFSTSIGLGVLYNHPMARFELNFVLPLTAHERDFNRKGLQYGVGISFL</sequence>
<keyword evidence="5" id="KW-0472">Membrane</keyword>
<dbReference type="Proteomes" id="UP000000707">
    <property type="component" value="Unassembled WGS sequence"/>
</dbReference>
<dbReference type="PANTHER" id="PTHR12815">
    <property type="entry name" value="SORTING AND ASSEMBLY MACHINERY SAMM50 PROTEIN FAMILY MEMBER"/>
    <property type="match status" value="1"/>
</dbReference>
<feature type="coiled-coil region" evidence="6">
    <location>
        <begin position="4"/>
        <end position="31"/>
    </location>
</feature>
<evidence type="ECO:0000259" key="7">
    <source>
        <dbReference type="Pfam" id="PF01103"/>
    </source>
</evidence>
<evidence type="ECO:0000256" key="5">
    <source>
        <dbReference type="ARBA" id="ARBA00023136"/>
    </source>
</evidence>
<comment type="subcellular location">
    <subcellularLocation>
        <location evidence="1">Mitochondrion outer membrane</location>
        <topology evidence="1">Multi-pass membrane protein</topology>
    </subcellularLocation>
</comment>